<dbReference type="SUPFAM" id="SSF53098">
    <property type="entry name" value="Ribonuclease H-like"/>
    <property type="match status" value="1"/>
</dbReference>
<reference evidence="8 9" key="1">
    <citation type="submission" date="2016-06" db="EMBL/GenBank/DDBJ databases">
        <title>Living apart together: crosstalk between the core and supernumerary genomes in a fungal plant pathogen.</title>
        <authorList>
            <person name="Vanheule A."/>
            <person name="Audenaert K."/>
            <person name="Warris S."/>
            <person name="Van De Geest H."/>
            <person name="Schijlen E."/>
            <person name="Hofte M."/>
            <person name="De Saeger S."/>
            <person name="Haesaert G."/>
            <person name="Waalwijk C."/>
            <person name="Van Der Lee T."/>
        </authorList>
    </citation>
    <scope>NUCLEOTIDE SEQUENCE [LARGE SCALE GENOMIC DNA]</scope>
    <source>
        <strain evidence="8 9">2516</strain>
    </source>
</reference>
<dbReference type="Pfam" id="PF05699">
    <property type="entry name" value="Dimer_Tnp_hAT"/>
    <property type="match status" value="1"/>
</dbReference>
<comment type="caution">
    <text evidence="8">The sequence shown here is derived from an EMBL/GenBank/DDBJ whole genome shotgun (WGS) entry which is preliminary data.</text>
</comment>
<feature type="compositionally biased region" description="Polar residues" evidence="6">
    <location>
        <begin position="794"/>
        <end position="804"/>
    </location>
</feature>
<evidence type="ECO:0000256" key="4">
    <source>
        <dbReference type="ARBA" id="ARBA00022833"/>
    </source>
</evidence>
<dbReference type="InterPro" id="IPR052035">
    <property type="entry name" value="ZnF_BED_domain_contain"/>
</dbReference>
<sequence length="937" mass="105165">MPEPFSSSRPPSIGSGAMECVEYSSSPPVSSPGISLPATPSLRSRGTAADFIQVDWTLWGRQEWAKWPGFERYTGGQDTRAWWQQYGYRVEDHSTSRQGNKLKWICADQGCAPLNSINRMARWRLGAGVAKEATASVAEDNTSTSFVEGAVDSIPSDSERPAVTRSRKNAIMERVGTDLIGKKPKGGELNHIKESRVLLPATLNPPPSIHSINDNSKWIDVYSDFCFVCSTGAAIKNHLRNAHGILAPNDVARGVRASSLGGQTITHFIDADLNNPHDQFLVSKLRGRFSSKGLRILLLDWITYHNLPFNIVNTERFQRILLYGNPLIDVTHIPSAKTLLRMLESEYRGAVGPVTEVLRSARSQIHFSFDGWTSKSYTSFLGINAQFIDNHFVQHRILLGLRPLSGRHNGASLADEIGYFTLDNAANNDTCMDGLAFEHGFSPEERRIRCAAHIFNLCVRAMLYGSKRENFAAIIAADGDDQDDDEELVDQAIDEALDVEMEDGTDEDFEANTAVGIPEEDLLSSHPAPEEINGATFREYSQNGAPGMLYNTGIQLRASQQLYEQFLQSQRKESGHESTLHWVFNNATRWNSDMRMMERALRLRSALNTFFNDVQNRWETEGLGDKPKPAVLPFEIATKQLQGDGIPGARLTCGSFDEYFPVFEILLDHLEGAIEVSIYDGLDSRTRRLLKVFIKLGWKKLHKYYNRLTSAAYVGAVVFNPAKKWRLLDQLWSRVPFRKAKSWRLEYEAKLREIWESYRERDVDCEVFATSDEASMDYIERRLARSVAGPPCAQGSSLAASSGRKSTRKTKHTTAGATADDEYARYCAEDVVNSHHYRSRPIDWWKINRNRYPRLSLMAIDMLTIPSSSAESERTFSSAGRMTAPLRSRLRREIVAMAQCIRSWSKAGIYTPSLPLVSLSDDQWVDALASLKGTSDI</sequence>
<feature type="domain" description="HAT C-terminal dimerisation" evidence="7">
    <location>
        <begin position="822"/>
        <end position="904"/>
    </location>
</feature>
<evidence type="ECO:0000256" key="1">
    <source>
        <dbReference type="ARBA" id="ARBA00004123"/>
    </source>
</evidence>
<keyword evidence="4" id="KW-0862">Zinc</keyword>
<keyword evidence="3" id="KW-0863">Zinc-finger</keyword>
<dbReference type="GO" id="GO:0008270">
    <property type="term" value="F:zinc ion binding"/>
    <property type="evidence" value="ECO:0007669"/>
    <property type="project" value="UniProtKB-KW"/>
</dbReference>
<dbReference type="GO" id="GO:0046983">
    <property type="term" value="F:protein dimerization activity"/>
    <property type="evidence" value="ECO:0007669"/>
    <property type="project" value="InterPro"/>
</dbReference>
<evidence type="ECO:0000256" key="6">
    <source>
        <dbReference type="SAM" id="MobiDB-lite"/>
    </source>
</evidence>
<proteinExistence type="predicted"/>
<gene>
    <name evidence="8" type="ORF">FPOA_12006</name>
</gene>
<dbReference type="GO" id="GO:0005634">
    <property type="term" value="C:nucleus"/>
    <property type="evidence" value="ECO:0007669"/>
    <property type="project" value="UniProtKB-SubCell"/>
</dbReference>
<keyword evidence="5" id="KW-0539">Nucleus</keyword>
<dbReference type="PANTHER" id="PTHR46481:SF10">
    <property type="entry name" value="ZINC FINGER BED DOMAIN-CONTAINING PROTEIN 39"/>
    <property type="match status" value="1"/>
</dbReference>
<evidence type="ECO:0000313" key="9">
    <source>
        <dbReference type="Proteomes" id="UP000091967"/>
    </source>
</evidence>
<keyword evidence="2" id="KW-0479">Metal-binding</keyword>
<evidence type="ECO:0000256" key="3">
    <source>
        <dbReference type="ARBA" id="ARBA00022771"/>
    </source>
</evidence>
<feature type="region of interest" description="Disordered" evidence="6">
    <location>
        <begin position="1"/>
        <end position="35"/>
    </location>
</feature>
<evidence type="ECO:0000256" key="2">
    <source>
        <dbReference type="ARBA" id="ARBA00022723"/>
    </source>
</evidence>
<keyword evidence="9" id="KW-1185">Reference proteome</keyword>
<organism evidence="8 9">
    <name type="scientific">Fusarium poae</name>
    <dbReference type="NCBI Taxonomy" id="36050"/>
    <lineage>
        <taxon>Eukaryota</taxon>
        <taxon>Fungi</taxon>
        <taxon>Dikarya</taxon>
        <taxon>Ascomycota</taxon>
        <taxon>Pezizomycotina</taxon>
        <taxon>Sordariomycetes</taxon>
        <taxon>Hypocreomycetidae</taxon>
        <taxon>Hypocreales</taxon>
        <taxon>Nectriaceae</taxon>
        <taxon>Fusarium</taxon>
    </lineage>
</organism>
<accession>A0A1B8AAL1</accession>
<feature type="region of interest" description="Disordered" evidence="6">
    <location>
        <begin position="789"/>
        <end position="815"/>
    </location>
</feature>
<evidence type="ECO:0000256" key="5">
    <source>
        <dbReference type="ARBA" id="ARBA00023242"/>
    </source>
</evidence>
<dbReference type="InterPro" id="IPR008906">
    <property type="entry name" value="HATC_C_dom"/>
</dbReference>
<name>A0A1B8AAL1_FUSPO</name>
<dbReference type="EMBL" id="LYXU01000014">
    <property type="protein sequence ID" value="OBS17513.1"/>
    <property type="molecule type" value="Genomic_DNA"/>
</dbReference>
<evidence type="ECO:0000259" key="7">
    <source>
        <dbReference type="Pfam" id="PF05699"/>
    </source>
</evidence>
<protein>
    <recommendedName>
        <fullName evidence="7">HAT C-terminal dimerisation domain-containing protein</fullName>
    </recommendedName>
</protein>
<evidence type="ECO:0000313" key="8">
    <source>
        <dbReference type="EMBL" id="OBS17513.1"/>
    </source>
</evidence>
<dbReference type="Proteomes" id="UP000091967">
    <property type="component" value="Unassembled WGS sequence"/>
</dbReference>
<comment type="subcellular location">
    <subcellularLocation>
        <location evidence="1">Nucleus</location>
    </subcellularLocation>
</comment>
<feature type="compositionally biased region" description="Polar residues" evidence="6">
    <location>
        <begin position="1"/>
        <end position="10"/>
    </location>
</feature>
<feature type="compositionally biased region" description="Low complexity" evidence="6">
    <location>
        <begin position="24"/>
        <end position="35"/>
    </location>
</feature>
<dbReference type="AlphaFoldDB" id="A0A1B8AAL1"/>
<dbReference type="InterPro" id="IPR012337">
    <property type="entry name" value="RNaseH-like_sf"/>
</dbReference>
<dbReference type="PANTHER" id="PTHR46481">
    <property type="entry name" value="ZINC FINGER BED DOMAIN-CONTAINING PROTEIN 4"/>
    <property type="match status" value="1"/>
</dbReference>